<evidence type="ECO:0000313" key="4">
    <source>
        <dbReference type="Proteomes" id="UP001190700"/>
    </source>
</evidence>
<accession>A0AAE0GP22</accession>
<dbReference type="AlphaFoldDB" id="A0AAE0GP22"/>
<feature type="domain" description="RNase H type-1" evidence="2">
    <location>
        <begin position="1"/>
        <end position="109"/>
    </location>
</feature>
<dbReference type="GO" id="GO:0003676">
    <property type="term" value="F:nucleic acid binding"/>
    <property type="evidence" value="ECO:0007669"/>
    <property type="project" value="InterPro"/>
</dbReference>
<dbReference type="GO" id="GO:0004523">
    <property type="term" value="F:RNA-DNA hybrid ribonuclease activity"/>
    <property type="evidence" value="ECO:0007669"/>
    <property type="project" value="InterPro"/>
</dbReference>
<dbReference type="Proteomes" id="UP001190700">
    <property type="component" value="Unassembled WGS sequence"/>
</dbReference>
<sequence length="622" mass="70454">MIRWEGEDQEVNRAELLAIQKAVTLPGVPSGGRLTICTDSANSIRQLENMRTKPHSMEHHQQRDLLYAILVNIEALVAAGHTVALLEVEAHTGITGNEKADEAAKQACTTGALTEAWDNDETIKVKPMVPDGDSGSGELKGKLAVQRYVTSLLREGPAQGENRLSKKMTELQGEPTTWTHQPTKEHVFRWEAHHDQAEQTEEEQTLIRDPTPNPQQQADQTRDEEDRQLRDMMEQQEDEEMLQMQEAGGQHEPRGESDLTTHNQEGNPPPTEVSPQPPNEEEIFERLNELTEQQETPQEEPDEEEIFERLNELVEQQETPQGELEKRRQAHHNRVAEESRVHAMITDPAPRTRLRILPAQYYETAKNSAKGNGKCTLEGCGHSGVDYAKGFLMRVGHALGGCNNPRMRGMFSDRADAHADELKHILDHHRKGGCKVLAYTEKKRDPGVKPRVLPNYILTRGQCRNDGKDNPGKNDGPDTIPSFVDMVMIEGPGDLEDGWECTQHEAPGKIKNLHLIDIAHTDDEKWGPKFLENNIKYGPLLQLLRRHGFRAKLHVLVVGRTGTVYKHNQKILEQLGLNKKEATQALRRVHDLTVDYAHSTYQLYRKLRQEKKEEEMDGNHPV</sequence>
<feature type="region of interest" description="Disordered" evidence="1">
    <location>
        <begin position="195"/>
        <end position="279"/>
    </location>
</feature>
<dbReference type="InterPro" id="IPR012337">
    <property type="entry name" value="RNaseH-like_sf"/>
</dbReference>
<dbReference type="Pfam" id="PF00075">
    <property type="entry name" value="RNase_H"/>
    <property type="match status" value="1"/>
</dbReference>
<keyword evidence="4" id="KW-1185">Reference proteome</keyword>
<evidence type="ECO:0000313" key="3">
    <source>
        <dbReference type="EMBL" id="KAK3281608.1"/>
    </source>
</evidence>
<protein>
    <recommendedName>
        <fullName evidence="2">RNase H type-1 domain-containing protein</fullName>
    </recommendedName>
</protein>
<dbReference type="SUPFAM" id="SSF53098">
    <property type="entry name" value="Ribonuclease H-like"/>
    <property type="match status" value="1"/>
</dbReference>
<evidence type="ECO:0000256" key="1">
    <source>
        <dbReference type="SAM" id="MobiDB-lite"/>
    </source>
</evidence>
<reference evidence="3 4" key="1">
    <citation type="journal article" date="2015" name="Genome Biol. Evol.">
        <title>Comparative Genomics of a Bacterivorous Green Alga Reveals Evolutionary Causalities and Consequences of Phago-Mixotrophic Mode of Nutrition.</title>
        <authorList>
            <person name="Burns J.A."/>
            <person name="Paasch A."/>
            <person name="Narechania A."/>
            <person name="Kim E."/>
        </authorList>
    </citation>
    <scope>NUCLEOTIDE SEQUENCE [LARGE SCALE GENOMIC DNA]</scope>
    <source>
        <strain evidence="3 4">PLY_AMNH</strain>
    </source>
</reference>
<name>A0AAE0GP22_9CHLO</name>
<feature type="region of interest" description="Disordered" evidence="1">
    <location>
        <begin position="316"/>
        <end position="339"/>
    </location>
</feature>
<comment type="caution">
    <text evidence="3">The sequence shown here is derived from an EMBL/GenBank/DDBJ whole genome shotgun (WGS) entry which is preliminary data.</text>
</comment>
<dbReference type="InterPro" id="IPR036397">
    <property type="entry name" value="RNaseH_sf"/>
</dbReference>
<feature type="compositionally biased region" description="Basic and acidic residues" evidence="1">
    <location>
        <begin position="220"/>
        <end position="233"/>
    </location>
</feature>
<feature type="compositionally biased region" description="Pro residues" evidence="1">
    <location>
        <begin position="267"/>
        <end position="278"/>
    </location>
</feature>
<dbReference type="Gene3D" id="3.30.420.10">
    <property type="entry name" value="Ribonuclease H-like superfamily/Ribonuclease H"/>
    <property type="match status" value="1"/>
</dbReference>
<organism evidence="3 4">
    <name type="scientific">Cymbomonas tetramitiformis</name>
    <dbReference type="NCBI Taxonomy" id="36881"/>
    <lineage>
        <taxon>Eukaryota</taxon>
        <taxon>Viridiplantae</taxon>
        <taxon>Chlorophyta</taxon>
        <taxon>Pyramimonadophyceae</taxon>
        <taxon>Pyramimonadales</taxon>
        <taxon>Pyramimonadaceae</taxon>
        <taxon>Cymbomonas</taxon>
    </lineage>
</organism>
<dbReference type="PROSITE" id="PS50879">
    <property type="entry name" value="RNASE_H_1"/>
    <property type="match status" value="1"/>
</dbReference>
<dbReference type="InterPro" id="IPR002156">
    <property type="entry name" value="RNaseH_domain"/>
</dbReference>
<feature type="compositionally biased region" description="Basic and acidic residues" evidence="1">
    <location>
        <begin position="249"/>
        <end position="259"/>
    </location>
</feature>
<dbReference type="EMBL" id="LGRX02003783">
    <property type="protein sequence ID" value="KAK3281608.1"/>
    <property type="molecule type" value="Genomic_DNA"/>
</dbReference>
<proteinExistence type="predicted"/>
<gene>
    <name evidence="3" type="ORF">CYMTET_10603</name>
</gene>
<evidence type="ECO:0000259" key="2">
    <source>
        <dbReference type="PROSITE" id="PS50879"/>
    </source>
</evidence>
<dbReference type="CDD" id="cd09276">
    <property type="entry name" value="Rnase_HI_RT_non_LTR"/>
    <property type="match status" value="1"/>
</dbReference>